<dbReference type="EC" id="5.6.2.3" evidence="11 12"/>
<dbReference type="EMBL" id="LR214939">
    <property type="protein sequence ID" value="VEU56406.1"/>
    <property type="molecule type" value="Genomic_DNA"/>
</dbReference>
<dbReference type="Pfam" id="PF00772">
    <property type="entry name" value="DnaB"/>
    <property type="match status" value="1"/>
</dbReference>
<dbReference type="GO" id="GO:0043139">
    <property type="term" value="F:5'-3' DNA helicase activity"/>
    <property type="evidence" value="ECO:0007669"/>
    <property type="project" value="UniProtKB-EC"/>
</dbReference>
<dbReference type="InterPro" id="IPR016136">
    <property type="entry name" value="DNA_helicase_N/primase_C"/>
</dbReference>
<accession>A0A448ZZ13</accession>
<keyword evidence="4 12" id="KW-0547">Nucleotide-binding</keyword>
<dbReference type="InterPro" id="IPR007694">
    <property type="entry name" value="DNA_helicase_DnaB-like_C"/>
</dbReference>
<dbReference type="InterPro" id="IPR027417">
    <property type="entry name" value="P-loop_NTPase"/>
</dbReference>
<dbReference type="GO" id="GO:0005524">
    <property type="term" value="F:ATP binding"/>
    <property type="evidence" value="ECO:0007669"/>
    <property type="project" value="UniProtKB-UniRule"/>
</dbReference>
<keyword evidence="14" id="KW-0614">Plasmid</keyword>
<dbReference type="InterPro" id="IPR036185">
    <property type="entry name" value="DNA_heli_DnaB-like_N_sf"/>
</dbReference>
<feature type="domain" description="SF4 helicase" evidence="13">
    <location>
        <begin position="180"/>
        <end position="457"/>
    </location>
</feature>
<dbReference type="PANTHER" id="PTHR30153:SF2">
    <property type="entry name" value="REPLICATIVE DNA HELICASE"/>
    <property type="match status" value="1"/>
</dbReference>
<comment type="function">
    <text evidence="12">The main replicative DNA helicase, it participates in initiation and elongation during chromosome replication. Travels ahead of the DNA replisome, separating dsDNA into templates for DNA synthesis. A processive ATP-dependent 5'-3' DNA helicase it has DNA-dependent ATPase activity.</text>
</comment>
<comment type="similarity">
    <text evidence="1 12">Belongs to the helicase family. DnaB subfamily.</text>
</comment>
<dbReference type="InterPro" id="IPR007692">
    <property type="entry name" value="DNA_helicase_DnaB"/>
</dbReference>
<dbReference type="SUPFAM" id="SSF52540">
    <property type="entry name" value="P-loop containing nucleoside triphosphate hydrolases"/>
    <property type="match status" value="1"/>
</dbReference>
<evidence type="ECO:0000256" key="5">
    <source>
        <dbReference type="ARBA" id="ARBA00022801"/>
    </source>
</evidence>
<evidence type="ECO:0000256" key="6">
    <source>
        <dbReference type="ARBA" id="ARBA00022806"/>
    </source>
</evidence>
<protein>
    <recommendedName>
        <fullName evidence="11 12">Replicative DNA helicase</fullName>
        <ecNumber evidence="11 12">5.6.2.3</ecNumber>
    </recommendedName>
</protein>
<keyword evidence="3 12" id="KW-0235">DNA replication</keyword>
<dbReference type="SUPFAM" id="SSF48024">
    <property type="entry name" value="N-terminal domain of DnaB helicase"/>
    <property type="match status" value="1"/>
</dbReference>
<dbReference type="InterPro" id="IPR007693">
    <property type="entry name" value="DNA_helicase_DnaB-like_N"/>
</dbReference>
<dbReference type="GO" id="GO:0016887">
    <property type="term" value="F:ATP hydrolysis activity"/>
    <property type="evidence" value="ECO:0007669"/>
    <property type="project" value="RHEA"/>
</dbReference>
<keyword evidence="6 12" id="KW-0347">Helicase</keyword>
<reference evidence="14" key="1">
    <citation type="submission" date="2019-01" db="EMBL/GenBank/DDBJ databases">
        <authorList>
            <consortium name="Pathogen Informatics"/>
        </authorList>
    </citation>
    <scope>NUCLEOTIDE SEQUENCE [LARGE SCALE GENOMIC DNA]</scope>
    <source>
        <strain evidence="14">NCTC10113</strain>
    </source>
</reference>
<dbReference type="RefSeq" id="WP_029670626.1">
    <property type="nucleotide sequence ID" value="NZ_LR214938.2"/>
</dbReference>
<dbReference type="NCBIfam" id="TIGR00665">
    <property type="entry name" value="DnaB"/>
    <property type="match status" value="1"/>
</dbReference>
<dbReference type="GO" id="GO:0005829">
    <property type="term" value="C:cytosol"/>
    <property type="evidence" value="ECO:0007669"/>
    <property type="project" value="TreeGrafter"/>
</dbReference>
<keyword evidence="7 12" id="KW-0067">ATP-binding</keyword>
<evidence type="ECO:0000256" key="3">
    <source>
        <dbReference type="ARBA" id="ARBA00022705"/>
    </source>
</evidence>
<evidence type="ECO:0000256" key="12">
    <source>
        <dbReference type="RuleBase" id="RU362085"/>
    </source>
</evidence>
<evidence type="ECO:0000256" key="4">
    <source>
        <dbReference type="ARBA" id="ARBA00022741"/>
    </source>
</evidence>
<dbReference type="Gene3D" id="3.40.50.300">
    <property type="entry name" value="P-loop containing nucleotide triphosphate hydrolases"/>
    <property type="match status" value="1"/>
</dbReference>
<evidence type="ECO:0000256" key="2">
    <source>
        <dbReference type="ARBA" id="ARBA00022515"/>
    </source>
</evidence>
<evidence type="ECO:0000256" key="9">
    <source>
        <dbReference type="ARBA" id="ARBA00023235"/>
    </source>
</evidence>
<dbReference type="Pfam" id="PF03796">
    <property type="entry name" value="DnaB_C"/>
    <property type="match status" value="1"/>
</dbReference>
<evidence type="ECO:0000256" key="8">
    <source>
        <dbReference type="ARBA" id="ARBA00023125"/>
    </source>
</evidence>
<evidence type="ECO:0000256" key="10">
    <source>
        <dbReference type="ARBA" id="ARBA00048954"/>
    </source>
</evidence>
<keyword evidence="9" id="KW-0413">Isomerase</keyword>
<evidence type="ECO:0000313" key="14">
    <source>
        <dbReference type="EMBL" id="VEU56406.1"/>
    </source>
</evidence>
<keyword evidence="8 12" id="KW-0238">DNA-binding</keyword>
<sequence>MSANSIKEDAILNNEISFLGLLLREEKAFNEISEIIKPEMFHFPQNRVLYQAICDVQLSSSKFDVSNLISYIEEKKLAPQISILGKTAFEYIEWLIQNGGYYAELDTYAKKIIDQFKTEKILTLLNNNIDIINNKSFDIGDLINEIQLSLINIDVSEVNSAYTTLKEEADEFVSKIINHDENDKTGLKFGFPELDAILLGVNPGDLIIIGARPSVGKTAFALNIANKVSSYEGHNVLFFSLEMTTQQLVQRIISIETIIPITSLRTARLKKDEWGQLQWALQSFGKRNLYFNDKSALTISDISTLAKRFARNKQIDLIIVDYLQLISDSTRSRNDNRQLEVAKICRTLKQLARELKCPIIALSQLSRNVEKREDKIPVMSDLSESGKIEADADVVLFLHRDDYYQKKKMVNEDGSEDKPTTLPTNVVVAKNRNGATGMISLIFEAKTNRFYYAARDINNNKLRRDE</sequence>
<gene>
    <name evidence="14" type="primary">dnaC_3</name>
    <name evidence="14" type="ORF">NCTC10113_01315</name>
</gene>
<dbReference type="Gene3D" id="1.10.860.10">
    <property type="entry name" value="DNAb Helicase, Chain A"/>
    <property type="match status" value="1"/>
</dbReference>
<evidence type="ECO:0000256" key="1">
    <source>
        <dbReference type="ARBA" id="ARBA00008428"/>
    </source>
</evidence>
<dbReference type="PROSITE" id="PS51199">
    <property type="entry name" value="SF4_HELICASE"/>
    <property type="match status" value="1"/>
</dbReference>
<evidence type="ECO:0000256" key="7">
    <source>
        <dbReference type="ARBA" id="ARBA00022840"/>
    </source>
</evidence>
<keyword evidence="5 12" id="KW-0378">Hydrolase</keyword>
<dbReference type="GO" id="GO:1990077">
    <property type="term" value="C:primosome complex"/>
    <property type="evidence" value="ECO:0007669"/>
    <property type="project" value="UniProtKB-UniRule"/>
</dbReference>
<geneLocation type="plasmid" evidence="14">
    <name>2</name>
</geneLocation>
<dbReference type="SMART" id="SM00382">
    <property type="entry name" value="AAA"/>
    <property type="match status" value="1"/>
</dbReference>
<dbReference type="InterPro" id="IPR003593">
    <property type="entry name" value="AAA+_ATPase"/>
</dbReference>
<keyword evidence="2 12" id="KW-0639">Primosome</keyword>
<dbReference type="GO" id="GO:0006269">
    <property type="term" value="P:DNA replication, synthesis of primer"/>
    <property type="evidence" value="ECO:0007669"/>
    <property type="project" value="UniProtKB-UniRule"/>
</dbReference>
<organism evidence="14">
    <name type="scientific">Metamycoplasma salivarium</name>
    <name type="common">Mycoplasma salivarium</name>
    <dbReference type="NCBI Taxonomy" id="2124"/>
    <lineage>
        <taxon>Bacteria</taxon>
        <taxon>Bacillati</taxon>
        <taxon>Mycoplasmatota</taxon>
        <taxon>Mycoplasmoidales</taxon>
        <taxon>Metamycoplasmataceae</taxon>
        <taxon>Metamycoplasma</taxon>
    </lineage>
</organism>
<proteinExistence type="inferred from homology"/>
<dbReference type="CDD" id="cd00984">
    <property type="entry name" value="DnaB_C"/>
    <property type="match status" value="1"/>
</dbReference>
<evidence type="ECO:0000259" key="13">
    <source>
        <dbReference type="PROSITE" id="PS51199"/>
    </source>
</evidence>
<dbReference type="AlphaFoldDB" id="A0A448ZZ13"/>
<evidence type="ECO:0000256" key="11">
    <source>
        <dbReference type="NCBIfam" id="TIGR00665"/>
    </source>
</evidence>
<name>A0A448ZZ13_METSV</name>
<dbReference type="GO" id="GO:0003677">
    <property type="term" value="F:DNA binding"/>
    <property type="evidence" value="ECO:0007669"/>
    <property type="project" value="UniProtKB-UniRule"/>
</dbReference>
<comment type="catalytic activity">
    <reaction evidence="10 12">
        <text>ATP + H2O = ADP + phosphate + H(+)</text>
        <dbReference type="Rhea" id="RHEA:13065"/>
        <dbReference type="ChEBI" id="CHEBI:15377"/>
        <dbReference type="ChEBI" id="CHEBI:15378"/>
        <dbReference type="ChEBI" id="CHEBI:30616"/>
        <dbReference type="ChEBI" id="CHEBI:43474"/>
        <dbReference type="ChEBI" id="CHEBI:456216"/>
        <dbReference type="EC" id="5.6.2.3"/>
    </reaction>
</comment>
<dbReference type="PANTHER" id="PTHR30153">
    <property type="entry name" value="REPLICATIVE DNA HELICASE DNAB"/>
    <property type="match status" value="1"/>
</dbReference>